<name>A0A0S6UGM4_NEOTH</name>
<evidence type="ECO:0000313" key="1">
    <source>
        <dbReference type="EMBL" id="GAF26630.1"/>
    </source>
</evidence>
<dbReference type="EMBL" id="DF238840">
    <property type="protein sequence ID" value="GAF26630.1"/>
    <property type="molecule type" value="Genomic_DNA"/>
</dbReference>
<keyword evidence="1" id="KW-0378">Hydrolase</keyword>
<dbReference type="AlphaFoldDB" id="A0A0S6UGM4"/>
<dbReference type="Proteomes" id="UP000063718">
    <property type="component" value="Unassembled WGS sequence"/>
</dbReference>
<keyword evidence="1" id="KW-0645">Protease</keyword>
<dbReference type="GO" id="GO:0004177">
    <property type="term" value="F:aminopeptidase activity"/>
    <property type="evidence" value="ECO:0007669"/>
    <property type="project" value="UniProtKB-KW"/>
</dbReference>
<reference evidence="1" key="1">
    <citation type="journal article" date="2014" name="Gene">
        <title>Genome-guided analysis of transformation efficiency and carbon dioxide assimilation by Moorella thermoacetica Y72.</title>
        <authorList>
            <person name="Tsukahara K."/>
            <person name="Kita A."/>
            <person name="Nakashimada Y."/>
            <person name="Hoshino T."/>
            <person name="Murakami K."/>
        </authorList>
    </citation>
    <scope>NUCLEOTIDE SEQUENCE [LARGE SCALE GENOMIC DNA]</scope>
    <source>
        <strain evidence="1">Y72</strain>
    </source>
</reference>
<gene>
    <name evidence="1" type="ORF">MTY_1970</name>
</gene>
<proteinExistence type="predicted"/>
<accession>A0A0S6UGM4</accession>
<keyword evidence="1" id="KW-0031">Aminopeptidase</keyword>
<sequence>MQNMVQGYSVNWGKVEYGFYAVDGSGFSIHT</sequence>
<organism evidence="1">
    <name type="scientific">Moorella thermoacetica Y72</name>
    <dbReference type="NCBI Taxonomy" id="1325331"/>
    <lineage>
        <taxon>Bacteria</taxon>
        <taxon>Bacillati</taxon>
        <taxon>Bacillota</taxon>
        <taxon>Clostridia</taxon>
        <taxon>Neomoorellales</taxon>
        <taxon>Neomoorellaceae</taxon>
        <taxon>Neomoorella</taxon>
    </lineage>
</organism>
<protein>
    <submittedName>
        <fullName evidence="1">Leucyl aminopeptidase</fullName>
    </submittedName>
</protein>